<protein>
    <submittedName>
        <fullName evidence="3">Serine hydrolase</fullName>
    </submittedName>
</protein>
<dbReference type="InterPro" id="IPR000871">
    <property type="entry name" value="Beta-lactam_class-A"/>
</dbReference>
<dbReference type="InterPro" id="IPR045155">
    <property type="entry name" value="Beta-lactam_cat"/>
</dbReference>
<dbReference type="GO" id="GO:0046677">
    <property type="term" value="P:response to antibiotic"/>
    <property type="evidence" value="ECO:0007669"/>
    <property type="project" value="InterPro"/>
</dbReference>
<dbReference type="Pfam" id="PF13354">
    <property type="entry name" value="Beta-lactamase2"/>
    <property type="match status" value="1"/>
</dbReference>
<dbReference type="RefSeq" id="WP_105867291.1">
    <property type="nucleotide sequence ID" value="NZ_PVLV01000044.1"/>
</dbReference>
<dbReference type="AlphaFoldDB" id="A0A2S9Q1Z1"/>
<gene>
    <name evidence="3" type="ORF">C6N75_03175</name>
</gene>
<evidence type="ECO:0000313" key="4">
    <source>
        <dbReference type="Proteomes" id="UP000239322"/>
    </source>
</evidence>
<dbReference type="Proteomes" id="UP000239322">
    <property type="component" value="Unassembled WGS sequence"/>
</dbReference>
<dbReference type="GO" id="GO:0030655">
    <property type="term" value="P:beta-lactam antibiotic catabolic process"/>
    <property type="evidence" value="ECO:0007669"/>
    <property type="project" value="InterPro"/>
</dbReference>
<keyword evidence="3" id="KW-0378">Hydrolase</keyword>
<accession>A0A2S9Q1Z1</accession>
<dbReference type="InterPro" id="IPR012338">
    <property type="entry name" value="Beta-lactam/transpept-like"/>
</dbReference>
<dbReference type="GO" id="GO:0008800">
    <property type="term" value="F:beta-lactamase activity"/>
    <property type="evidence" value="ECO:0007669"/>
    <property type="project" value="InterPro"/>
</dbReference>
<feature type="region of interest" description="Disordered" evidence="1">
    <location>
        <begin position="66"/>
        <end position="86"/>
    </location>
</feature>
<name>A0A2S9Q1Z1_9ACTN</name>
<organism evidence="3 4">
    <name type="scientific">Streptomyces solincola</name>
    <dbReference type="NCBI Taxonomy" id="2100817"/>
    <lineage>
        <taxon>Bacteria</taxon>
        <taxon>Bacillati</taxon>
        <taxon>Actinomycetota</taxon>
        <taxon>Actinomycetes</taxon>
        <taxon>Kitasatosporales</taxon>
        <taxon>Streptomycetaceae</taxon>
        <taxon>Streptomyces</taxon>
    </lineage>
</organism>
<comment type="caution">
    <text evidence="3">The sequence shown here is derived from an EMBL/GenBank/DDBJ whole genome shotgun (WGS) entry which is preliminary data.</text>
</comment>
<reference evidence="3 4" key="1">
    <citation type="submission" date="2018-03" db="EMBL/GenBank/DDBJ databases">
        <title>Novel Streptomyces sp. from soil.</title>
        <authorList>
            <person name="Tan G.Y.A."/>
            <person name="Lee Z.Y."/>
        </authorList>
    </citation>
    <scope>NUCLEOTIDE SEQUENCE [LARGE SCALE GENOMIC DNA]</scope>
    <source>
        <strain evidence="3 4">ST5x</strain>
    </source>
</reference>
<dbReference type="PANTHER" id="PTHR35333">
    <property type="entry name" value="BETA-LACTAMASE"/>
    <property type="match status" value="1"/>
</dbReference>
<sequence length="305" mass="32517">MTSTEALLRSLRRELRDGGLRGCLLVRDLHTGAEVGIDADVPLPSASLVKVPLALATAERVRRGDLDGGQPVDVAPGRITTPGPTGLSRFRHPARVAVDDLLYLSVCLSDSTAADALFDLTPPDRVTVQLKAWGLSGITVRHRVGELTDTPAERFETGQVHLAHALAINAGASAEIGGRGHRLPQLDTTRASTGTARAWADLLQALWLPSAIPADVATTVRELMRHNLVRQRLAPDFSSDATTWSSKTGTLLNLRHEVGVVEHADGQVFAVAALTESSVPASAQPGAEALMAHAARTLRDHLRQR</sequence>
<dbReference type="PANTHER" id="PTHR35333:SF3">
    <property type="entry name" value="BETA-LACTAMASE-TYPE TRANSPEPTIDASE FOLD CONTAINING PROTEIN"/>
    <property type="match status" value="1"/>
</dbReference>
<keyword evidence="4" id="KW-1185">Reference proteome</keyword>
<dbReference type="SUPFAM" id="SSF56601">
    <property type="entry name" value="beta-lactamase/transpeptidase-like"/>
    <property type="match status" value="1"/>
</dbReference>
<feature type="domain" description="Beta-lactamase class A catalytic" evidence="2">
    <location>
        <begin position="25"/>
        <end position="275"/>
    </location>
</feature>
<dbReference type="EMBL" id="PVLV01000044">
    <property type="protein sequence ID" value="PRH80633.1"/>
    <property type="molecule type" value="Genomic_DNA"/>
</dbReference>
<evidence type="ECO:0000259" key="2">
    <source>
        <dbReference type="Pfam" id="PF13354"/>
    </source>
</evidence>
<evidence type="ECO:0000256" key="1">
    <source>
        <dbReference type="SAM" id="MobiDB-lite"/>
    </source>
</evidence>
<proteinExistence type="predicted"/>
<dbReference type="OrthoDB" id="33989at2"/>
<dbReference type="Gene3D" id="3.40.710.10">
    <property type="entry name" value="DD-peptidase/beta-lactamase superfamily"/>
    <property type="match status" value="1"/>
</dbReference>
<evidence type="ECO:0000313" key="3">
    <source>
        <dbReference type="EMBL" id="PRH80633.1"/>
    </source>
</evidence>